<comment type="caution">
    <text evidence="1">The sequence shown here is derived from an EMBL/GenBank/DDBJ whole genome shotgun (WGS) entry which is preliminary data.</text>
</comment>
<sequence length="357" mass="40163">MVTTVKNNKLKWLSLFILIAQTTALVLTLRYSRTQTGEGPKYLSSTAVLMAEIVKFITCVFVLFFQNDWSFERLLRVLNADVFNRLNETTKIGVPALLYVIQNNLLFLSLSKLDAATYQVTYQLKILTTAFFSVTMLNKKLNILKWIALLLLTGGVALVQLPKNSSKPNITYDHNSSDRLIGLFAILAACFSSGFAGVYLERILKTASVFLILESIFFQFLGSTLDPKFVTFIFGAFAMTWIYDWEQVKLWGFFHGYNTTIWIVVALQAYGGLVIALVVKYADNILKGFAVSLSILLSSFISWGLLNDFEPSFTFVLGASIVILSTFLYGFEPQRQQQKIITPSSSEIKLQISKSLN</sequence>
<organism evidence="1 2">
    <name type="scientific">Meloidogyne enterolobii</name>
    <name type="common">Root-knot nematode worm</name>
    <name type="synonym">Meloidogyne mayaguensis</name>
    <dbReference type="NCBI Taxonomy" id="390850"/>
    <lineage>
        <taxon>Eukaryota</taxon>
        <taxon>Metazoa</taxon>
        <taxon>Ecdysozoa</taxon>
        <taxon>Nematoda</taxon>
        <taxon>Chromadorea</taxon>
        <taxon>Rhabditida</taxon>
        <taxon>Tylenchina</taxon>
        <taxon>Tylenchomorpha</taxon>
        <taxon>Tylenchoidea</taxon>
        <taxon>Meloidogynidae</taxon>
        <taxon>Meloidogyninae</taxon>
        <taxon>Meloidogyne</taxon>
    </lineage>
</organism>
<dbReference type="EMBL" id="CAVMJV010000052">
    <property type="protein sequence ID" value="CAK5083882.1"/>
    <property type="molecule type" value="Genomic_DNA"/>
</dbReference>
<reference evidence="1" key="1">
    <citation type="submission" date="2023-11" db="EMBL/GenBank/DDBJ databases">
        <authorList>
            <person name="Poullet M."/>
        </authorList>
    </citation>
    <scope>NUCLEOTIDE SEQUENCE</scope>
    <source>
        <strain evidence="1">E1834</strain>
    </source>
</reference>
<evidence type="ECO:0000313" key="1">
    <source>
        <dbReference type="EMBL" id="CAK5083882.1"/>
    </source>
</evidence>
<keyword evidence="2" id="KW-1185">Reference proteome</keyword>
<dbReference type="Proteomes" id="UP001497535">
    <property type="component" value="Unassembled WGS sequence"/>
</dbReference>
<gene>
    <name evidence="1" type="ORF">MENTE1834_LOCUS31259</name>
</gene>
<evidence type="ECO:0000313" key="2">
    <source>
        <dbReference type="Proteomes" id="UP001497535"/>
    </source>
</evidence>
<proteinExistence type="predicted"/>
<name>A0ACB0ZXM0_MELEN</name>
<accession>A0ACB0ZXM0</accession>
<protein>
    <submittedName>
        <fullName evidence="1">Uncharacterized protein</fullName>
    </submittedName>
</protein>